<evidence type="ECO:0000313" key="2">
    <source>
        <dbReference type="EnsemblPlants" id="cds.novel_model_7313_5bd9a17a"/>
    </source>
</evidence>
<dbReference type="Gramene" id="novel_model_7313_5bd9a17a">
    <property type="protein sequence ID" value="cds.novel_model_7313_5bd9a17a"/>
    <property type="gene ID" value="novel_gene_3859_5bd9a17a"/>
</dbReference>
<feature type="compositionally biased region" description="Basic and acidic residues" evidence="1">
    <location>
        <begin position="57"/>
        <end position="67"/>
    </location>
</feature>
<name>A0A803RB72_CANSA</name>
<evidence type="ECO:0000256" key="1">
    <source>
        <dbReference type="SAM" id="MobiDB-lite"/>
    </source>
</evidence>
<dbReference type="EMBL" id="UZAU01000821">
    <property type="status" value="NOT_ANNOTATED_CDS"/>
    <property type="molecule type" value="Genomic_DNA"/>
</dbReference>
<dbReference type="Proteomes" id="UP000596661">
    <property type="component" value="Unassembled WGS sequence"/>
</dbReference>
<keyword evidence="3" id="KW-1185">Reference proteome</keyword>
<evidence type="ECO:0000313" key="3">
    <source>
        <dbReference type="Proteomes" id="UP000596661"/>
    </source>
</evidence>
<feature type="compositionally biased region" description="Basic residues" evidence="1">
    <location>
        <begin position="26"/>
        <end position="35"/>
    </location>
</feature>
<protein>
    <submittedName>
        <fullName evidence="2">Uncharacterized protein</fullName>
    </submittedName>
</protein>
<reference evidence="2" key="1">
    <citation type="submission" date="2021-03" db="UniProtKB">
        <authorList>
            <consortium name="EnsemblPlants"/>
        </authorList>
    </citation>
    <scope>IDENTIFICATION</scope>
</reference>
<feature type="region of interest" description="Disordered" evidence="1">
    <location>
        <begin position="26"/>
        <end position="67"/>
    </location>
</feature>
<accession>A0A803RB72</accession>
<dbReference type="AlphaFoldDB" id="A0A803RB72"/>
<organism evidence="2 3">
    <name type="scientific">Cannabis sativa</name>
    <name type="common">Hemp</name>
    <name type="synonym">Marijuana</name>
    <dbReference type="NCBI Taxonomy" id="3483"/>
    <lineage>
        <taxon>Eukaryota</taxon>
        <taxon>Viridiplantae</taxon>
        <taxon>Streptophyta</taxon>
        <taxon>Embryophyta</taxon>
        <taxon>Tracheophyta</taxon>
        <taxon>Spermatophyta</taxon>
        <taxon>Magnoliopsida</taxon>
        <taxon>eudicotyledons</taxon>
        <taxon>Gunneridae</taxon>
        <taxon>Pentapetalae</taxon>
        <taxon>rosids</taxon>
        <taxon>fabids</taxon>
        <taxon>Rosales</taxon>
        <taxon>Cannabaceae</taxon>
        <taxon>Cannabis</taxon>
    </lineage>
</organism>
<proteinExistence type="predicted"/>
<dbReference type="EnsemblPlants" id="novel_model_7313_5bd9a17a">
    <property type="protein sequence ID" value="cds.novel_model_7313_5bd9a17a"/>
    <property type="gene ID" value="novel_gene_3859_5bd9a17a"/>
</dbReference>
<sequence length="67" mass="7894">MCSNITTTENVDYRISSIKNGARRILTRKQNRLRSNKLLPLRTSRYEHPSGKARKSIHGDDRRLTRR</sequence>